<evidence type="ECO:0000256" key="4">
    <source>
        <dbReference type="ARBA" id="ARBA00022741"/>
    </source>
</evidence>
<feature type="compositionally biased region" description="Low complexity" evidence="9">
    <location>
        <begin position="148"/>
        <end position="160"/>
    </location>
</feature>
<evidence type="ECO:0000256" key="6">
    <source>
        <dbReference type="ARBA" id="ARBA00022840"/>
    </source>
</evidence>
<dbReference type="SMART" id="SM01331">
    <property type="entry name" value="DUF3635"/>
    <property type="match status" value="1"/>
</dbReference>
<evidence type="ECO:0000313" key="11">
    <source>
        <dbReference type="EMBL" id="CAG7838108.1"/>
    </source>
</evidence>
<dbReference type="AlphaFoldDB" id="A0A8J2PNV2"/>
<keyword evidence="2" id="KW-0723">Serine/threonine-protein kinase</keyword>
<dbReference type="PANTHER" id="PTHR24419">
    <property type="entry name" value="INTERLEUKIN-1 RECEPTOR-ASSOCIATED KINASE"/>
    <property type="match status" value="1"/>
</dbReference>
<evidence type="ECO:0000256" key="9">
    <source>
        <dbReference type="SAM" id="MobiDB-lite"/>
    </source>
</evidence>
<dbReference type="OrthoDB" id="21018at2759"/>
<reference evidence="11" key="1">
    <citation type="submission" date="2021-06" db="EMBL/GenBank/DDBJ databases">
        <authorList>
            <person name="Hodson N. C."/>
            <person name="Mongue J. A."/>
            <person name="Jaron S. K."/>
        </authorList>
    </citation>
    <scope>NUCLEOTIDE SEQUENCE</scope>
</reference>
<dbReference type="EMBL" id="CAJVCH010571649">
    <property type="protein sequence ID" value="CAG7838108.1"/>
    <property type="molecule type" value="Genomic_DNA"/>
</dbReference>
<evidence type="ECO:0000256" key="7">
    <source>
        <dbReference type="ARBA" id="ARBA00047899"/>
    </source>
</evidence>
<dbReference type="GO" id="GO:0035556">
    <property type="term" value="P:intracellular signal transduction"/>
    <property type="evidence" value="ECO:0007669"/>
    <property type="project" value="TreeGrafter"/>
</dbReference>
<dbReference type="PANTHER" id="PTHR24419:SF18">
    <property type="entry name" value="SERINE_THREONINE-PROTEIN KINASE HASPIN"/>
    <property type="match status" value="1"/>
</dbReference>
<dbReference type="EC" id="2.7.11.1" evidence="1"/>
<feature type="domain" description="Protein kinase" evidence="10">
    <location>
        <begin position="395"/>
        <end position="718"/>
    </location>
</feature>
<feature type="region of interest" description="Disordered" evidence="9">
    <location>
        <begin position="137"/>
        <end position="192"/>
    </location>
</feature>
<keyword evidence="12" id="KW-1185">Reference proteome</keyword>
<comment type="catalytic activity">
    <reaction evidence="7">
        <text>L-threonyl-[protein] + ATP = O-phospho-L-threonyl-[protein] + ADP + H(+)</text>
        <dbReference type="Rhea" id="RHEA:46608"/>
        <dbReference type="Rhea" id="RHEA-COMP:11060"/>
        <dbReference type="Rhea" id="RHEA-COMP:11605"/>
        <dbReference type="ChEBI" id="CHEBI:15378"/>
        <dbReference type="ChEBI" id="CHEBI:30013"/>
        <dbReference type="ChEBI" id="CHEBI:30616"/>
        <dbReference type="ChEBI" id="CHEBI:61977"/>
        <dbReference type="ChEBI" id="CHEBI:456216"/>
        <dbReference type="EC" id="2.7.11.1"/>
    </reaction>
</comment>
<evidence type="ECO:0000313" key="12">
    <source>
        <dbReference type="Proteomes" id="UP000708208"/>
    </source>
</evidence>
<dbReference type="Proteomes" id="UP000708208">
    <property type="component" value="Unassembled WGS sequence"/>
</dbReference>
<evidence type="ECO:0000256" key="2">
    <source>
        <dbReference type="ARBA" id="ARBA00022527"/>
    </source>
</evidence>
<feature type="compositionally biased region" description="Polar residues" evidence="9">
    <location>
        <begin position="137"/>
        <end position="147"/>
    </location>
</feature>
<gene>
    <name evidence="11" type="ORF">AFUS01_LOCUS47115</name>
</gene>
<dbReference type="GO" id="GO:0072354">
    <property type="term" value="F:histone H3T3 kinase activity"/>
    <property type="evidence" value="ECO:0007669"/>
    <property type="project" value="TreeGrafter"/>
</dbReference>
<sequence>MIGTEGAVDADFSDHFVVRRQPVESVQKELPAEADPSETDFICGSETKIGDQKQSSGQDSKCNIKTTEGKMFSKILTPFQIGKRSKIPGYVSILEGRKAQIDAVVKTSPLYSSFKSNLQPVPGRAYKISEPHMVPSSASRFAENSTPVVSQQSQAQVKSAEPNVEIEELDSKLDSNNNLNRDDSKPGDWKDNGVYMKQASLSSQFMQKTTNKTLYPSKPNVYRNPNYTPSTYYPLLPGPVTTPQVSSYQSQYLARHSAKGDAPGVSHPEIPETTGGNGIRPRTAGDQLQETSSVPRPMTASPACNFLPKPPKPGMFYHPMMDNHKSMVHSKIPRNELASPLSPFHAPIRPFVLPQEDENYGNSYLNGIMSTWRHSIFRTCSQKGPIPMALVFDYLANIRKCGEGVYGEVFKAYYRGLTEQRVYKVVPIEGSKIVNGEKQKKFTEIEQEIIVSQELNRLRDGYNGCFTDGHCKLLFTRIIQGKYPQILVDQWKAWHRTYVSQNDLPSFDVTQMYAIFEFEFHGADIESYKFRNAKQSLAVLLNVMHALAAAEAAMEFEHRDLHWGNILVVKTREPYSTYTIQGTTFRVPNCGLKSTIIDYTISRLTSSSGETIFTDLANDEDQFCGSEDYQFEIYRMMRQENQNDWSKFCPKTNIFWSHYLVGKLIDKGRYQDTTSATHLRFKNKLFRIQSNLLKYASCMECARRFLSPFCRDVETDCM</sequence>
<organism evidence="11 12">
    <name type="scientific">Allacma fusca</name>
    <dbReference type="NCBI Taxonomy" id="39272"/>
    <lineage>
        <taxon>Eukaryota</taxon>
        <taxon>Metazoa</taxon>
        <taxon>Ecdysozoa</taxon>
        <taxon>Arthropoda</taxon>
        <taxon>Hexapoda</taxon>
        <taxon>Collembola</taxon>
        <taxon>Symphypleona</taxon>
        <taxon>Sminthuridae</taxon>
        <taxon>Allacma</taxon>
    </lineage>
</organism>
<name>A0A8J2PNV2_9HEXA</name>
<evidence type="ECO:0000259" key="10">
    <source>
        <dbReference type="PROSITE" id="PS50011"/>
    </source>
</evidence>
<keyword evidence="3" id="KW-0808">Transferase</keyword>
<proteinExistence type="predicted"/>
<comment type="catalytic activity">
    <reaction evidence="8">
        <text>L-seryl-[protein] + ATP = O-phospho-L-seryl-[protein] + ADP + H(+)</text>
        <dbReference type="Rhea" id="RHEA:17989"/>
        <dbReference type="Rhea" id="RHEA-COMP:9863"/>
        <dbReference type="Rhea" id="RHEA-COMP:11604"/>
        <dbReference type="ChEBI" id="CHEBI:15378"/>
        <dbReference type="ChEBI" id="CHEBI:29999"/>
        <dbReference type="ChEBI" id="CHEBI:30616"/>
        <dbReference type="ChEBI" id="CHEBI:83421"/>
        <dbReference type="ChEBI" id="CHEBI:456216"/>
        <dbReference type="EC" id="2.7.11.1"/>
    </reaction>
</comment>
<keyword evidence="5" id="KW-0418">Kinase</keyword>
<protein>
    <recommendedName>
        <fullName evidence="1">non-specific serine/threonine protein kinase</fullName>
        <ecNumber evidence="1">2.7.11.1</ecNumber>
    </recommendedName>
</protein>
<dbReference type="InterPro" id="IPR000719">
    <property type="entry name" value="Prot_kinase_dom"/>
</dbReference>
<dbReference type="GO" id="GO:0005634">
    <property type="term" value="C:nucleus"/>
    <property type="evidence" value="ECO:0007669"/>
    <property type="project" value="TreeGrafter"/>
</dbReference>
<evidence type="ECO:0000256" key="1">
    <source>
        <dbReference type="ARBA" id="ARBA00012513"/>
    </source>
</evidence>
<dbReference type="GO" id="GO:0005737">
    <property type="term" value="C:cytoplasm"/>
    <property type="evidence" value="ECO:0007669"/>
    <property type="project" value="TreeGrafter"/>
</dbReference>
<comment type="caution">
    <text evidence="11">The sequence shown here is derived from an EMBL/GenBank/DDBJ whole genome shotgun (WGS) entry which is preliminary data.</text>
</comment>
<evidence type="ECO:0000256" key="8">
    <source>
        <dbReference type="ARBA" id="ARBA00048679"/>
    </source>
</evidence>
<dbReference type="GO" id="GO:0000278">
    <property type="term" value="P:mitotic cell cycle"/>
    <property type="evidence" value="ECO:0007669"/>
    <property type="project" value="TreeGrafter"/>
</dbReference>
<feature type="region of interest" description="Disordered" evidence="9">
    <location>
        <begin position="258"/>
        <end position="284"/>
    </location>
</feature>
<evidence type="ECO:0000256" key="3">
    <source>
        <dbReference type="ARBA" id="ARBA00022679"/>
    </source>
</evidence>
<dbReference type="Pfam" id="PF12330">
    <property type="entry name" value="Haspin_kinase"/>
    <property type="match status" value="1"/>
</dbReference>
<feature type="compositionally biased region" description="Basic and acidic residues" evidence="9">
    <location>
        <begin position="180"/>
        <end position="191"/>
    </location>
</feature>
<dbReference type="GO" id="GO:0005524">
    <property type="term" value="F:ATP binding"/>
    <property type="evidence" value="ECO:0007669"/>
    <property type="project" value="UniProtKB-KW"/>
</dbReference>
<dbReference type="InterPro" id="IPR024604">
    <property type="entry name" value="GSG2_C"/>
</dbReference>
<accession>A0A8J2PNV2</accession>
<keyword evidence="4" id="KW-0547">Nucleotide-binding</keyword>
<evidence type="ECO:0000256" key="5">
    <source>
        <dbReference type="ARBA" id="ARBA00022777"/>
    </source>
</evidence>
<keyword evidence="6" id="KW-0067">ATP-binding</keyword>
<dbReference type="PROSITE" id="PS50011">
    <property type="entry name" value="PROTEIN_KINASE_DOM"/>
    <property type="match status" value="1"/>
</dbReference>